<feature type="compositionally biased region" description="Basic residues" evidence="6">
    <location>
        <begin position="439"/>
        <end position="460"/>
    </location>
</feature>
<organism evidence="8 9">
    <name type="scientific">Tulasnella calospora MUT 4182</name>
    <dbReference type="NCBI Taxonomy" id="1051891"/>
    <lineage>
        <taxon>Eukaryota</taxon>
        <taxon>Fungi</taxon>
        <taxon>Dikarya</taxon>
        <taxon>Basidiomycota</taxon>
        <taxon>Agaricomycotina</taxon>
        <taxon>Agaricomycetes</taxon>
        <taxon>Cantharellales</taxon>
        <taxon>Tulasnellaceae</taxon>
        <taxon>Tulasnella</taxon>
    </lineage>
</organism>
<reference evidence="8 9" key="1">
    <citation type="submission" date="2014-04" db="EMBL/GenBank/DDBJ databases">
        <authorList>
            <consortium name="DOE Joint Genome Institute"/>
            <person name="Kuo A."/>
            <person name="Girlanda M."/>
            <person name="Perotto S."/>
            <person name="Kohler A."/>
            <person name="Nagy L.G."/>
            <person name="Floudas D."/>
            <person name="Copeland A."/>
            <person name="Barry K.W."/>
            <person name="Cichocki N."/>
            <person name="Veneault-Fourrey C."/>
            <person name="LaButti K."/>
            <person name="Lindquist E.A."/>
            <person name="Lipzen A."/>
            <person name="Lundell T."/>
            <person name="Morin E."/>
            <person name="Murat C."/>
            <person name="Sun H."/>
            <person name="Tunlid A."/>
            <person name="Henrissat B."/>
            <person name="Grigoriev I.V."/>
            <person name="Hibbett D.S."/>
            <person name="Martin F."/>
            <person name="Nordberg H.P."/>
            <person name="Cantor M.N."/>
            <person name="Hua S.X."/>
        </authorList>
    </citation>
    <scope>NUCLEOTIDE SEQUENCE [LARGE SCALE GENOMIC DNA]</scope>
    <source>
        <strain evidence="8 9">MUT 4182</strain>
    </source>
</reference>
<accession>A0A0C3Q7D2</accession>
<dbReference type="GO" id="GO:0000785">
    <property type="term" value="C:chromatin"/>
    <property type="evidence" value="ECO:0007669"/>
    <property type="project" value="TreeGrafter"/>
</dbReference>
<keyword evidence="3 5" id="KW-0863">Zinc-finger</keyword>
<dbReference type="OrthoDB" id="6365676at2759"/>
<dbReference type="GO" id="GO:0008270">
    <property type="term" value="F:zinc ion binding"/>
    <property type="evidence" value="ECO:0007669"/>
    <property type="project" value="UniProtKB-KW"/>
</dbReference>
<dbReference type="GO" id="GO:0005667">
    <property type="term" value="C:transcription regulator complex"/>
    <property type="evidence" value="ECO:0007669"/>
    <property type="project" value="TreeGrafter"/>
</dbReference>
<reference evidence="9" key="2">
    <citation type="submission" date="2015-01" db="EMBL/GenBank/DDBJ databases">
        <title>Evolutionary Origins and Diversification of the Mycorrhizal Mutualists.</title>
        <authorList>
            <consortium name="DOE Joint Genome Institute"/>
            <consortium name="Mycorrhizal Genomics Consortium"/>
            <person name="Kohler A."/>
            <person name="Kuo A."/>
            <person name="Nagy L.G."/>
            <person name="Floudas D."/>
            <person name="Copeland A."/>
            <person name="Barry K.W."/>
            <person name="Cichocki N."/>
            <person name="Veneault-Fourrey C."/>
            <person name="LaButti K."/>
            <person name="Lindquist E.A."/>
            <person name="Lipzen A."/>
            <person name="Lundell T."/>
            <person name="Morin E."/>
            <person name="Murat C."/>
            <person name="Riley R."/>
            <person name="Ohm R."/>
            <person name="Sun H."/>
            <person name="Tunlid A."/>
            <person name="Henrissat B."/>
            <person name="Grigoriev I.V."/>
            <person name="Hibbett D.S."/>
            <person name="Martin F."/>
        </authorList>
    </citation>
    <scope>NUCLEOTIDE SEQUENCE [LARGE SCALE GENOMIC DNA]</scope>
    <source>
        <strain evidence="9">MUT 4182</strain>
    </source>
</reference>
<dbReference type="GO" id="GO:0000978">
    <property type="term" value="F:RNA polymerase II cis-regulatory region sequence-specific DNA binding"/>
    <property type="evidence" value="ECO:0007669"/>
    <property type="project" value="TreeGrafter"/>
</dbReference>
<evidence type="ECO:0000256" key="2">
    <source>
        <dbReference type="ARBA" id="ARBA00022737"/>
    </source>
</evidence>
<dbReference type="InterPro" id="IPR013087">
    <property type="entry name" value="Znf_C2H2_type"/>
</dbReference>
<dbReference type="SMART" id="SM00355">
    <property type="entry name" value="ZnF_C2H2"/>
    <property type="match status" value="2"/>
</dbReference>
<feature type="domain" description="C2H2-type" evidence="7">
    <location>
        <begin position="385"/>
        <end position="415"/>
    </location>
</feature>
<dbReference type="InterPro" id="IPR036236">
    <property type="entry name" value="Znf_C2H2_sf"/>
</dbReference>
<dbReference type="STRING" id="1051891.A0A0C3Q7D2"/>
<dbReference type="PROSITE" id="PS50157">
    <property type="entry name" value="ZINC_FINGER_C2H2_2"/>
    <property type="match status" value="2"/>
</dbReference>
<evidence type="ECO:0000259" key="7">
    <source>
        <dbReference type="PROSITE" id="PS50157"/>
    </source>
</evidence>
<protein>
    <recommendedName>
        <fullName evidence="7">C2H2-type domain-containing protein</fullName>
    </recommendedName>
</protein>
<evidence type="ECO:0000256" key="5">
    <source>
        <dbReference type="PROSITE-ProRule" id="PRU00042"/>
    </source>
</evidence>
<evidence type="ECO:0000256" key="3">
    <source>
        <dbReference type="ARBA" id="ARBA00022771"/>
    </source>
</evidence>
<feature type="compositionally biased region" description="Polar residues" evidence="6">
    <location>
        <begin position="299"/>
        <end position="315"/>
    </location>
</feature>
<dbReference type="FunFam" id="3.30.160.60:FF:000125">
    <property type="entry name" value="Putative zinc finger protein 143"/>
    <property type="match status" value="1"/>
</dbReference>
<dbReference type="Pfam" id="PF00096">
    <property type="entry name" value="zf-C2H2"/>
    <property type="match status" value="2"/>
</dbReference>
<sequence>MHHNAFNPPHHNMHHIPHHVYAMTSSERISNARGVAMEDPDNAGMDAGALPFDQYIVTRDLDMAPATGAGGSDGELTAERAMEVDAARALEELAVAGRMGGVDGWHGMAGPISDTSVTPGQGTVPSPTNLPSGEPYSHLPNSHPHDPSGLPPPPMPPNPFPFPPPGIPHSHPHLPMPSLSPNPASIDRHQQHTSDGGSPRSDKDGDEDSAGSEPERESRMTGEPAPPMALGVPTNAYFPPHPPPQTSGHIPLLPTHLPPRSQIPPHPVKRRIGSSQPIPVPHLLKPSRGRRVPTAQGFIPNTANMPPQANVNATEGDTDTSMKDSPPGSRSGTSSPYGTRSSGRSGVPGQPVPVAALAPVPIQEGLSGKTAAEVAAKIQASARAYICKVEGCGKAFRRGEHLKRHVRSLHTHEKPERCTYPGCNKEFSRKDNMQQHLKIHTTGHQRTYTKRTTAKSKSKSSRSPSEAEEDDGSDEEEE</sequence>
<dbReference type="GO" id="GO:0031519">
    <property type="term" value="C:PcG protein complex"/>
    <property type="evidence" value="ECO:0007669"/>
    <property type="project" value="TreeGrafter"/>
</dbReference>
<feature type="compositionally biased region" description="Pro residues" evidence="6">
    <location>
        <begin position="149"/>
        <end position="167"/>
    </location>
</feature>
<keyword evidence="1" id="KW-0479">Metal-binding</keyword>
<dbReference type="EMBL" id="KN823041">
    <property type="protein sequence ID" value="KIO25490.1"/>
    <property type="molecule type" value="Genomic_DNA"/>
</dbReference>
<evidence type="ECO:0000313" key="9">
    <source>
        <dbReference type="Proteomes" id="UP000054248"/>
    </source>
</evidence>
<proteinExistence type="predicted"/>
<feature type="compositionally biased region" description="Acidic residues" evidence="6">
    <location>
        <begin position="466"/>
        <end position="478"/>
    </location>
</feature>
<feature type="region of interest" description="Disordered" evidence="6">
    <location>
        <begin position="439"/>
        <end position="478"/>
    </location>
</feature>
<dbReference type="Proteomes" id="UP000054248">
    <property type="component" value="Unassembled WGS sequence"/>
</dbReference>
<evidence type="ECO:0000256" key="4">
    <source>
        <dbReference type="ARBA" id="ARBA00022833"/>
    </source>
</evidence>
<dbReference type="AlphaFoldDB" id="A0A0C3Q7D2"/>
<dbReference type="GO" id="GO:0000981">
    <property type="term" value="F:DNA-binding transcription factor activity, RNA polymerase II-specific"/>
    <property type="evidence" value="ECO:0007669"/>
    <property type="project" value="UniProtKB-ARBA"/>
</dbReference>
<keyword evidence="4" id="KW-0862">Zinc</keyword>
<keyword evidence="2" id="KW-0677">Repeat</keyword>
<dbReference type="PANTHER" id="PTHR14003:SF19">
    <property type="entry name" value="YY2 TRANSCRIPTION FACTOR"/>
    <property type="match status" value="1"/>
</dbReference>
<gene>
    <name evidence="8" type="ORF">M407DRAFT_25197</name>
</gene>
<dbReference type="HOGENOM" id="CLU_571337_0_0_1"/>
<feature type="compositionally biased region" description="Low complexity" evidence="6">
    <location>
        <begin position="325"/>
        <end position="352"/>
    </location>
</feature>
<evidence type="ECO:0000313" key="8">
    <source>
        <dbReference type="EMBL" id="KIO25490.1"/>
    </source>
</evidence>
<feature type="domain" description="C2H2-type" evidence="7">
    <location>
        <begin position="416"/>
        <end position="445"/>
    </location>
</feature>
<evidence type="ECO:0000256" key="1">
    <source>
        <dbReference type="ARBA" id="ARBA00022723"/>
    </source>
</evidence>
<dbReference type="Gene3D" id="3.30.160.60">
    <property type="entry name" value="Classic Zinc Finger"/>
    <property type="match status" value="2"/>
</dbReference>
<dbReference type="PROSITE" id="PS00028">
    <property type="entry name" value="ZINC_FINGER_C2H2_1"/>
    <property type="match status" value="2"/>
</dbReference>
<feature type="region of interest" description="Disordered" evidence="6">
    <location>
        <begin position="106"/>
        <end position="352"/>
    </location>
</feature>
<dbReference type="PANTHER" id="PTHR14003">
    <property type="entry name" value="TRANSCRIPTIONAL REPRESSOR PROTEIN YY"/>
    <property type="match status" value="1"/>
</dbReference>
<dbReference type="SUPFAM" id="SSF57667">
    <property type="entry name" value="beta-beta-alpha zinc fingers"/>
    <property type="match status" value="1"/>
</dbReference>
<feature type="compositionally biased region" description="Polar residues" evidence="6">
    <location>
        <begin position="113"/>
        <end position="131"/>
    </location>
</feature>
<evidence type="ECO:0000256" key="6">
    <source>
        <dbReference type="SAM" id="MobiDB-lite"/>
    </source>
</evidence>
<keyword evidence="9" id="KW-1185">Reference proteome</keyword>
<name>A0A0C3Q7D2_9AGAM</name>